<gene>
    <name evidence="2" type="ORF">MBEBAB_1661</name>
</gene>
<proteinExistence type="predicted"/>
<comment type="caution">
    <text evidence="2">The sequence shown here is derived from an EMBL/GenBank/DDBJ whole genome shotgun (WGS) entry which is preliminary data.</text>
</comment>
<evidence type="ECO:0000313" key="3">
    <source>
        <dbReference type="Proteomes" id="UP000016569"/>
    </source>
</evidence>
<name>A0A8E0TSK4_9CAUL</name>
<dbReference type="Proteomes" id="UP000016569">
    <property type="component" value="Unassembled WGS sequence"/>
</dbReference>
<dbReference type="EMBL" id="BATC01000026">
    <property type="protein sequence ID" value="GAD59411.1"/>
    <property type="molecule type" value="Genomic_DNA"/>
</dbReference>
<accession>A0A8E0TSK4</accession>
<organism evidence="2 3">
    <name type="scientific">Brevundimonas abyssalis TAR-001</name>
    <dbReference type="NCBI Taxonomy" id="1391729"/>
    <lineage>
        <taxon>Bacteria</taxon>
        <taxon>Pseudomonadati</taxon>
        <taxon>Pseudomonadota</taxon>
        <taxon>Alphaproteobacteria</taxon>
        <taxon>Caulobacterales</taxon>
        <taxon>Caulobacteraceae</taxon>
        <taxon>Brevundimonas</taxon>
    </lineage>
</organism>
<keyword evidence="3" id="KW-1185">Reference proteome</keyword>
<dbReference type="InterPro" id="IPR046252">
    <property type="entry name" value="DUF6285"/>
</dbReference>
<dbReference type="Pfam" id="PF19802">
    <property type="entry name" value="DUF6285"/>
    <property type="match status" value="1"/>
</dbReference>
<feature type="domain" description="DUF6285" evidence="1">
    <location>
        <begin position="2"/>
        <end position="80"/>
    </location>
</feature>
<reference evidence="3" key="1">
    <citation type="journal article" date="2013" name="Genome Announc.">
        <title>Draft Genome Sequence of the Dimorphic Prosthecate Bacterium Brevundimonas abyssalis TAR-001T.</title>
        <authorList>
            <person name="Tsubouchi T."/>
            <person name="Nishi S."/>
            <person name="Usui K."/>
            <person name="Shimane Y."/>
            <person name="Takaki Y."/>
            <person name="Maruyama T."/>
            <person name="Hatada Y."/>
        </authorList>
    </citation>
    <scope>NUCLEOTIDE SEQUENCE [LARGE SCALE GENOMIC DNA]</scope>
    <source>
        <strain evidence="3">TAR-001</strain>
    </source>
</reference>
<evidence type="ECO:0000259" key="1">
    <source>
        <dbReference type="Pfam" id="PF19802"/>
    </source>
</evidence>
<sequence length="93" mass="10187">MVAANLLDGLVRDLETGGEAAQARKIGLVHLLGREGSEAELTEELCSRIAEGAFDETTPGLLNHLLKTTMGRLEIDQPNYAAYRRERAFETDS</sequence>
<evidence type="ECO:0000313" key="2">
    <source>
        <dbReference type="EMBL" id="GAD59411.1"/>
    </source>
</evidence>
<dbReference type="AlphaFoldDB" id="A0A8E0TSK4"/>
<protein>
    <recommendedName>
        <fullName evidence="1">DUF6285 domain-containing protein</fullName>
    </recommendedName>
</protein>